<dbReference type="SUPFAM" id="SSF53098">
    <property type="entry name" value="Ribonuclease H-like"/>
    <property type="match status" value="1"/>
</dbReference>
<dbReference type="InterPro" id="IPR014737">
    <property type="entry name" value="Transposase_Tn5-like_C"/>
</dbReference>
<evidence type="ECO:0000313" key="3">
    <source>
        <dbReference type="EMBL" id="EKR55393.1"/>
    </source>
</evidence>
<organism evidence="3 4">
    <name type="scientific">Leptospira interrogans str. UI 12758</name>
    <dbReference type="NCBI Taxonomy" id="1049938"/>
    <lineage>
        <taxon>Bacteria</taxon>
        <taxon>Pseudomonadati</taxon>
        <taxon>Spirochaetota</taxon>
        <taxon>Spirochaetia</taxon>
        <taxon>Leptospirales</taxon>
        <taxon>Leptospiraceae</taxon>
        <taxon>Leptospira</taxon>
    </lineage>
</organism>
<dbReference type="PANTHER" id="PTHR37319:SF1">
    <property type="entry name" value="TRANSPOSASE TN5 DIMERISATION DOMAIN-CONTAINING PROTEIN"/>
    <property type="match status" value="1"/>
</dbReference>
<dbReference type="PANTHER" id="PTHR37319">
    <property type="entry name" value="TRANSPOSASE"/>
    <property type="match status" value="1"/>
</dbReference>
<dbReference type="AlphaFoldDB" id="A0A0E2D5W4"/>
<reference evidence="3 4" key="1">
    <citation type="submission" date="2012-10" db="EMBL/GenBank/DDBJ databases">
        <authorList>
            <person name="Harkins D.M."/>
            <person name="Durkin A.S."/>
            <person name="Brinkac L.M."/>
            <person name="Haft D.H."/>
            <person name="Selengut J.D."/>
            <person name="Sanka R."/>
            <person name="DePew J."/>
            <person name="Purushe J."/>
            <person name="Chanthongthip A."/>
            <person name="Lattana O."/>
            <person name="Phetsouvanh R."/>
            <person name="Newton P.N."/>
            <person name="Vinetz J.M."/>
            <person name="Sutton G.G."/>
            <person name="Nierman W.C."/>
            <person name="Fouts D.E."/>
        </authorList>
    </citation>
    <scope>NUCLEOTIDE SEQUENCE [LARGE SCALE GENOMIC DNA]</scope>
    <source>
        <strain evidence="3 4">UI 12758</strain>
    </source>
</reference>
<dbReference type="InterPro" id="IPR014735">
    <property type="entry name" value="Transposase_Tn5-like_N"/>
</dbReference>
<dbReference type="InterPro" id="IPR012337">
    <property type="entry name" value="RNaseH-like_sf"/>
</dbReference>
<dbReference type="RefSeq" id="WP_000991964.1">
    <property type="nucleotide sequence ID" value="NZ_AHNR02000029.1"/>
</dbReference>
<dbReference type="InterPro" id="IPR003201">
    <property type="entry name" value="Transposase_Tn5"/>
</dbReference>
<accession>A0A0E2D5W4</accession>
<feature type="domain" description="Transposase Tn5-like N-terminal" evidence="2">
    <location>
        <begin position="15"/>
        <end position="72"/>
    </location>
</feature>
<protein>
    <submittedName>
        <fullName evidence="3">Transposase, IS4-like family protein</fullName>
    </submittedName>
</protein>
<dbReference type="Pfam" id="PF02281">
    <property type="entry name" value="Dimer_Tnp_Tn5"/>
    <property type="match status" value="1"/>
</dbReference>
<sequence>MNAKHWSSTLGTELDWVEEEYVSLNLGDKRLDKRLKKIVSMMTKRGGMSLPDIFGNWSGTKGAYRFFSNPKVCYDKIISPHSQATKNRTQKQERVLVLSDTTEIYYRKRDLTPGLGPMNSEYNQGLLLHPSIAFTTDGIPLGILDLKMWSRTVLGGNRSQDGRKMSIEDKESVKWIQGYRALCEFAKESDSKYVYICDREADIYELFQEYVVAGENAPDMLIRANHERKIEGGGCSWSYLETLEPLDTYTITVPRKKGKEAREATIQLRFEKLTIKSPQYKKLENIDMYALTATEIGGAKEESIDWKFLTTIPIHNSEDAKRMIAYYKSRWGIEVFFKVLKSGCNIESTQFKFGDRFKACIAVSAIVAWRVMMLTFLGRNIPGLKASILFESFEWKGIYCRIFETPKPPKEEPDLDTVLSWIAKLGGHLDRKSDAPPGPLTIFKGLMRAVEIGFMFKLLTKP</sequence>
<dbReference type="EMBL" id="AHNR02000029">
    <property type="protein sequence ID" value="EKR55393.1"/>
    <property type="molecule type" value="Genomic_DNA"/>
</dbReference>
<dbReference type="Gene3D" id="3.90.350.10">
    <property type="entry name" value="Transposase Inhibitor Protein From Tn5, Chain A, domain 1"/>
    <property type="match status" value="1"/>
</dbReference>
<dbReference type="InterPro" id="IPR047768">
    <property type="entry name" value="Tn5p-like"/>
</dbReference>
<proteinExistence type="predicted"/>
<comment type="caution">
    <text evidence="3">The sequence shown here is derived from an EMBL/GenBank/DDBJ whole genome shotgun (WGS) entry which is preliminary data.</text>
</comment>
<dbReference type="InterPro" id="IPR038215">
    <property type="entry name" value="TN5-like_N_sf"/>
</dbReference>
<evidence type="ECO:0000259" key="2">
    <source>
        <dbReference type="Pfam" id="PF14706"/>
    </source>
</evidence>
<dbReference type="NCBIfam" id="NF033590">
    <property type="entry name" value="transpos_IS4_3"/>
    <property type="match status" value="1"/>
</dbReference>
<evidence type="ECO:0000313" key="4">
    <source>
        <dbReference type="Proteomes" id="UP000001340"/>
    </source>
</evidence>
<dbReference type="InterPro" id="IPR054836">
    <property type="entry name" value="Tn5_transposase"/>
</dbReference>
<dbReference type="Gene3D" id="1.10.740.10">
    <property type="entry name" value="Transferase Inhibitor Protein From Tn5, Chain"/>
    <property type="match status" value="1"/>
</dbReference>
<name>A0A0E2D5W4_LEPIR</name>
<dbReference type="Pfam" id="PF14706">
    <property type="entry name" value="Tnp_DNA_bind"/>
    <property type="match status" value="1"/>
</dbReference>
<dbReference type="Gene3D" id="1.10.246.40">
    <property type="entry name" value="Tn5 transposase, domain 1"/>
    <property type="match status" value="1"/>
</dbReference>
<dbReference type="Proteomes" id="UP000001340">
    <property type="component" value="Unassembled WGS sequence"/>
</dbReference>
<gene>
    <name evidence="3" type="ORF">LEP1GSC105_1002</name>
</gene>
<feature type="domain" description="Transposase Tn5 dimerisation" evidence="1">
    <location>
        <begin position="366"/>
        <end position="447"/>
    </location>
</feature>
<evidence type="ECO:0000259" key="1">
    <source>
        <dbReference type="Pfam" id="PF02281"/>
    </source>
</evidence>